<gene>
    <name evidence="1" type="ORF">B0H16DRAFT_1693311</name>
</gene>
<protein>
    <submittedName>
        <fullName evidence="1">Uncharacterized protein</fullName>
    </submittedName>
</protein>
<organism evidence="1 2">
    <name type="scientific">Mycena metata</name>
    <dbReference type="NCBI Taxonomy" id="1033252"/>
    <lineage>
        <taxon>Eukaryota</taxon>
        <taxon>Fungi</taxon>
        <taxon>Dikarya</taxon>
        <taxon>Basidiomycota</taxon>
        <taxon>Agaricomycotina</taxon>
        <taxon>Agaricomycetes</taxon>
        <taxon>Agaricomycetidae</taxon>
        <taxon>Agaricales</taxon>
        <taxon>Marasmiineae</taxon>
        <taxon>Mycenaceae</taxon>
        <taxon>Mycena</taxon>
    </lineage>
</organism>
<dbReference type="EMBL" id="JARKIB010000088">
    <property type="protein sequence ID" value="KAJ7744182.1"/>
    <property type="molecule type" value="Genomic_DNA"/>
</dbReference>
<comment type="caution">
    <text evidence="1">The sequence shown here is derived from an EMBL/GenBank/DDBJ whole genome shotgun (WGS) entry which is preliminary data.</text>
</comment>
<dbReference type="AlphaFoldDB" id="A0AAD7IJC1"/>
<proteinExistence type="predicted"/>
<dbReference type="Proteomes" id="UP001215598">
    <property type="component" value="Unassembled WGS sequence"/>
</dbReference>
<name>A0AAD7IJC1_9AGAR</name>
<keyword evidence="2" id="KW-1185">Reference proteome</keyword>
<evidence type="ECO:0000313" key="2">
    <source>
        <dbReference type="Proteomes" id="UP001215598"/>
    </source>
</evidence>
<evidence type="ECO:0000313" key="1">
    <source>
        <dbReference type="EMBL" id="KAJ7744182.1"/>
    </source>
</evidence>
<accession>A0AAD7IJC1</accession>
<sequence length="153" mass="16985">MIDDSTEGLSGRLKEVHKVWELETPNLQTSPGIPRTGETALGHETAKVYDIVRAAHITMSTVVKRELRERSNVWRGCQSERSKSDSGAAPADGVIGDHGDLEIWSFGFPNALARSPVRFPRLHAKRHAELKFPTSVFPPIDWVFGGTEIEKIV</sequence>
<reference evidence="1" key="1">
    <citation type="submission" date="2023-03" db="EMBL/GenBank/DDBJ databases">
        <title>Massive genome expansion in bonnet fungi (Mycena s.s.) driven by repeated elements and novel gene families across ecological guilds.</title>
        <authorList>
            <consortium name="Lawrence Berkeley National Laboratory"/>
            <person name="Harder C.B."/>
            <person name="Miyauchi S."/>
            <person name="Viragh M."/>
            <person name="Kuo A."/>
            <person name="Thoen E."/>
            <person name="Andreopoulos B."/>
            <person name="Lu D."/>
            <person name="Skrede I."/>
            <person name="Drula E."/>
            <person name="Henrissat B."/>
            <person name="Morin E."/>
            <person name="Kohler A."/>
            <person name="Barry K."/>
            <person name="LaButti K."/>
            <person name="Morin E."/>
            <person name="Salamov A."/>
            <person name="Lipzen A."/>
            <person name="Mereny Z."/>
            <person name="Hegedus B."/>
            <person name="Baldrian P."/>
            <person name="Stursova M."/>
            <person name="Weitz H."/>
            <person name="Taylor A."/>
            <person name="Grigoriev I.V."/>
            <person name="Nagy L.G."/>
            <person name="Martin F."/>
            <person name="Kauserud H."/>
        </authorList>
    </citation>
    <scope>NUCLEOTIDE SEQUENCE</scope>
    <source>
        <strain evidence="1">CBHHK182m</strain>
    </source>
</reference>